<accession>A0ABY3SS19</accession>
<sequence>MATKHPSISRNLLRNTTYNEQDILHDLSLVARATSAHDPNLNREGYLTASFLSKFANPSPESRQVRSDRAVLKLLETEERNKRTIERLRQTGNISGVNTDRLLFTASRFIADVLGECDLDSIFRTSDFSNGASTSRKRRDAAAIEKFDGKGDVTLKCLPYLNAMLRLSPCWRRSVTEQTFRLGRDPIRIVEGNAVFTVPKNDDIDRAAAKEPDINMFFQKAVGNHIRSRLKLVRIDLNDQGRNKELARLGSIDGSLATLDLSSASDSVTWKLVEELLPYPWFKLLTDLRSERGFIDGVWHEWATMSTMGNGFTFELESLIFWALAKSAAYFFGTPGIISVYGDDIIVPVKLAKPLMSLLGYCGFIVNPDKSFWTGGFRESCGGHYLYGQDITPFYCKTPLVGPRRLIWFLNQLRKWSGATGICDPRYEELYFKVHSKLGSLTDVLKGGRDLGSDTELVTPHQSGKFIHEDTRMVRTKDNRGLTYWLKKAEVRDGSGESHLSLALTVSERMKQTGKVSLRNIPRERYDWHPSADVPVFLREIG</sequence>
<proteinExistence type="predicted"/>
<evidence type="ECO:0000256" key="8">
    <source>
        <dbReference type="ARBA" id="ARBA00048744"/>
    </source>
</evidence>
<keyword evidence="11" id="KW-1185">Reference proteome</keyword>
<feature type="domain" description="RdRp catalytic" evidence="9">
    <location>
        <begin position="245"/>
        <end position="375"/>
    </location>
</feature>
<reference evidence="10" key="2">
    <citation type="journal article" date="2022" name="Nat. Microbiol.">
        <title>RNA viromes from terrestrial sites across China expand environmental viral diversity.</title>
        <authorList>
            <person name="Chiapello M."/>
            <person name="Rodriguez-Romero J."/>
            <person name="Ayllon M.A."/>
            <person name="Turina M."/>
        </authorList>
    </citation>
    <scope>NUCLEOTIDE SEQUENCE</scope>
    <source>
        <strain evidence="10">304R-k141_206076</strain>
    </source>
</reference>
<evidence type="ECO:0000313" key="11">
    <source>
        <dbReference type="Proteomes" id="UP001059566"/>
    </source>
</evidence>
<evidence type="ECO:0000256" key="4">
    <source>
        <dbReference type="ARBA" id="ARBA00022695"/>
    </source>
</evidence>
<keyword evidence="4" id="KW-0548">Nucleotidyltransferase</keyword>
<dbReference type="Proteomes" id="UP001059566">
    <property type="component" value="Segment"/>
</dbReference>
<dbReference type="InterPro" id="IPR043502">
    <property type="entry name" value="DNA/RNA_pol_sf"/>
</dbReference>
<evidence type="ECO:0000256" key="3">
    <source>
        <dbReference type="ARBA" id="ARBA00022679"/>
    </source>
</evidence>
<dbReference type="PROSITE" id="PS50522">
    <property type="entry name" value="RDRP_PHAGE"/>
    <property type="match status" value="1"/>
</dbReference>
<evidence type="ECO:0000256" key="2">
    <source>
        <dbReference type="ARBA" id="ARBA00022484"/>
    </source>
</evidence>
<keyword evidence="3" id="KW-0808">Transferase</keyword>
<reference evidence="10" key="1">
    <citation type="submission" date="2021-05" db="EMBL/GenBank/DDBJ databases">
        <authorList>
            <person name="Chen Y.-M."/>
            <person name="Zhang Y.-Z."/>
        </authorList>
    </citation>
    <scope>NUCLEOTIDE SEQUENCE</scope>
    <source>
        <strain evidence="10">304R-k141_206076</strain>
    </source>
</reference>
<protein>
    <recommendedName>
        <fullName evidence="1">RNA-directed RNA polymerase</fullName>
        <ecNumber evidence="1">2.7.7.48</ecNumber>
    </recommendedName>
    <alternativeName>
        <fullName evidence="7">RNA replicase beta chain</fullName>
    </alternativeName>
</protein>
<evidence type="ECO:0000259" key="9">
    <source>
        <dbReference type="PROSITE" id="PS50522"/>
    </source>
</evidence>
<name>A0ABY3SS19_9VIRU</name>
<dbReference type="Pfam" id="PF03431">
    <property type="entry name" value="RNA_replicase_B"/>
    <property type="match status" value="1"/>
</dbReference>
<dbReference type="EC" id="2.7.7.48" evidence="1"/>
<dbReference type="InterPro" id="IPR007096">
    <property type="entry name" value="RNA-dir_Rpol_cat_phage"/>
</dbReference>
<evidence type="ECO:0000256" key="5">
    <source>
        <dbReference type="ARBA" id="ARBA00022741"/>
    </source>
</evidence>
<organism evidence="10 11">
    <name type="scientific">Leviviridae sp</name>
    <dbReference type="NCBI Taxonomy" id="2027243"/>
    <lineage>
        <taxon>Viruses</taxon>
        <taxon>Riboviria</taxon>
        <taxon>Orthornavirae</taxon>
        <taxon>Lenarviricota</taxon>
        <taxon>Leviviricetes</taxon>
        <taxon>Norzivirales</taxon>
        <taxon>Fiersviridae</taxon>
    </lineage>
</organism>
<evidence type="ECO:0000256" key="6">
    <source>
        <dbReference type="ARBA" id="ARBA00022953"/>
    </source>
</evidence>
<comment type="catalytic activity">
    <reaction evidence="8">
        <text>RNA(n) + a ribonucleoside 5'-triphosphate = RNA(n+1) + diphosphate</text>
        <dbReference type="Rhea" id="RHEA:21248"/>
        <dbReference type="Rhea" id="RHEA-COMP:14527"/>
        <dbReference type="Rhea" id="RHEA-COMP:17342"/>
        <dbReference type="ChEBI" id="CHEBI:33019"/>
        <dbReference type="ChEBI" id="CHEBI:61557"/>
        <dbReference type="ChEBI" id="CHEBI:140395"/>
        <dbReference type="EC" id="2.7.7.48"/>
    </reaction>
</comment>
<keyword evidence="6" id="KW-0693">Viral RNA replication</keyword>
<keyword evidence="2" id="KW-0696">RNA-directed RNA polymerase</keyword>
<dbReference type="SUPFAM" id="SSF56672">
    <property type="entry name" value="DNA/RNA polymerases"/>
    <property type="match status" value="1"/>
</dbReference>
<dbReference type="EMBL" id="MZ679590">
    <property type="protein sequence ID" value="UJQ85216.1"/>
    <property type="molecule type" value="Genomic_RNA"/>
</dbReference>
<dbReference type="InterPro" id="IPR005093">
    <property type="entry name" value="RNArep_beta"/>
</dbReference>
<evidence type="ECO:0000256" key="1">
    <source>
        <dbReference type="ARBA" id="ARBA00012494"/>
    </source>
</evidence>
<evidence type="ECO:0000256" key="7">
    <source>
        <dbReference type="ARBA" id="ARBA00030248"/>
    </source>
</evidence>
<keyword evidence="5" id="KW-0547">Nucleotide-binding</keyword>
<evidence type="ECO:0000313" key="10">
    <source>
        <dbReference type="EMBL" id="UJQ85216.1"/>
    </source>
</evidence>